<keyword evidence="2" id="KW-1185">Reference proteome</keyword>
<dbReference type="EMBL" id="JAVAJI010000003">
    <property type="protein sequence ID" value="MDP4544106.1"/>
    <property type="molecule type" value="Genomic_DNA"/>
</dbReference>
<protein>
    <submittedName>
        <fullName evidence="1">Uncharacterized protein</fullName>
    </submittedName>
</protein>
<dbReference type="Proteomes" id="UP001228171">
    <property type="component" value="Unassembled WGS sequence"/>
</dbReference>
<evidence type="ECO:0000313" key="2">
    <source>
        <dbReference type="Proteomes" id="UP001228171"/>
    </source>
</evidence>
<comment type="caution">
    <text evidence="1">The sequence shown here is derived from an EMBL/GenBank/DDBJ whole genome shotgun (WGS) entry which is preliminary data.</text>
</comment>
<organism evidence="1 2">
    <name type="scientific">Psychrobacter faecalis</name>
    <dbReference type="NCBI Taxonomy" id="180588"/>
    <lineage>
        <taxon>Bacteria</taxon>
        <taxon>Pseudomonadati</taxon>
        <taxon>Pseudomonadota</taxon>
        <taxon>Gammaproteobacteria</taxon>
        <taxon>Moraxellales</taxon>
        <taxon>Moraxellaceae</taxon>
        <taxon>Psychrobacter</taxon>
    </lineage>
</organism>
<accession>A0ABT9HEA5</accession>
<proteinExistence type="predicted"/>
<gene>
    <name evidence="1" type="ORF">Q8P09_03310</name>
</gene>
<evidence type="ECO:0000313" key="1">
    <source>
        <dbReference type="EMBL" id="MDP4544106.1"/>
    </source>
</evidence>
<sequence length="80" mass="9117">MSGLNKEPKKPENEQSNLLPSLITLVTKLVEQNNVLIEQSAEKERVILRLLDQHDEILNELVEQQDDNEQTGSTFLDMDG</sequence>
<reference evidence="1 2" key="1">
    <citation type="submission" date="2023-08" db="EMBL/GenBank/DDBJ databases">
        <authorList>
            <person name="Kumar R."/>
        </authorList>
    </citation>
    <scope>NUCLEOTIDE SEQUENCE [LARGE SCALE GENOMIC DNA]</scope>
    <source>
        <strain evidence="1 2">LUR13</strain>
    </source>
</reference>
<name>A0ABT9HEA5_9GAMM</name>
<dbReference type="RefSeq" id="WP_192518823.1">
    <property type="nucleotide sequence ID" value="NZ_JAVAJI010000003.1"/>
</dbReference>